<dbReference type="Proteomes" id="UP001432322">
    <property type="component" value="Unassembled WGS sequence"/>
</dbReference>
<dbReference type="AlphaFoldDB" id="A0AAV5VP46"/>
<sequence>YYYYRQTETASSVNHSRRFRVAFRGSTHHRWYGSLRRRYRTRLLLHALHPNIQTQNEGISSAGIVS</sequence>
<evidence type="ECO:0000313" key="2">
    <source>
        <dbReference type="Proteomes" id="UP001432322"/>
    </source>
</evidence>
<accession>A0AAV5VP46</accession>
<name>A0AAV5VP46_9BILA</name>
<reference evidence="1" key="1">
    <citation type="submission" date="2023-10" db="EMBL/GenBank/DDBJ databases">
        <title>Genome assembly of Pristionchus species.</title>
        <authorList>
            <person name="Yoshida K."/>
            <person name="Sommer R.J."/>
        </authorList>
    </citation>
    <scope>NUCLEOTIDE SEQUENCE</scope>
    <source>
        <strain evidence="1">RS5133</strain>
    </source>
</reference>
<organism evidence="1 2">
    <name type="scientific">Pristionchus fissidentatus</name>
    <dbReference type="NCBI Taxonomy" id="1538716"/>
    <lineage>
        <taxon>Eukaryota</taxon>
        <taxon>Metazoa</taxon>
        <taxon>Ecdysozoa</taxon>
        <taxon>Nematoda</taxon>
        <taxon>Chromadorea</taxon>
        <taxon>Rhabditida</taxon>
        <taxon>Rhabditina</taxon>
        <taxon>Diplogasteromorpha</taxon>
        <taxon>Diplogasteroidea</taxon>
        <taxon>Neodiplogasteridae</taxon>
        <taxon>Pristionchus</taxon>
    </lineage>
</organism>
<comment type="caution">
    <text evidence="1">The sequence shown here is derived from an EMBL/GenBank/DDBJ whole genome shotgun (WGS) entry which is preliminary data.</text>
</comment>
<feature type="non-terminal residue" evidence="1">
    <location>
        <position position="1"/>
    </location>
</feature>
<proteinExistence type="predicted"/>
<keyword evidence="2" id="KW-1185">Reference proteome</keyword>
<evidence type="ECO:0000313" key="1">
    <source>
        <dbReference type="EMBL" id="GMT21213.1"/>
    </source>
</evidence>
<dbReference type="EMBL" id="BTSY01000003">
    <property type="protein sequence ID" value="GMT21213.1"/>
    <property type="molecule type" value="Genomic_DNA"/>
</dbReference>
<gene>
    <name evidence="1" type="ORF">PFISCL1PPCAC_12510</name>
</gene>
<protein>
    <submittedName>
        <fullName evidence="1">Uncharacterized protein</fullName>
    </submittedName>
</protein>